<dbReference type="PANTHER" id="PTHR30065">
    <property type="entry name" value="FLAGELLAR BIOSYNTHETIC PROTEIN FLIR"/>
    <property type="match status" value="1"/>
</dbReference>
<accession>A0AAI9EP77</accession>
<comment type="similarity">
    <text evidence="2 7">Belongs to the FliR/MopE/SpaR family.</text>
</comment>
<keyword evidence="4 7" id="KW-0812">Transmembrane</keyword>
<feature type="transmembrane region" description="Helical" evidence="7">
    <location>
        <begin position="186"/>
        <end position="208"/>
    </location>
</feature>
<feature type="transmembrane region" description="Helical" evidence="7">
    <location>
        <begin position="86"/>
        <end position="106"/>
    </location>
</feature>
<evidence type="ECO:0000256" key="7">
    <source>
        <dbReference type="RuleBase" id="RU362072"/>
    </source>
</evidence>
<dbReference type="PANTHER" id="PTHR30065:SF1">
    <property type="entry name" value="SURFACE PRESENTATION OF ANTIGENS PROTEIN SPAR"/>
    <property type="match status" value="1"/>
</dbReference>
<evidence type="ECO:0000256" key="5">
    <source>
        <dbReference type="ARBA" id="ARBA00022989"/>
    </source>
</evidence>
<dbReference type="GO" id="GO:0005886">
    <property type="term" value="C:plasma membrane"/>
    <property type="evidence" value="ECO:0007669"/>
    <property type="project" value="UniProtKB-SubCell"/>
</dbReference>
<keyword evidence="5 7" id="KW-1133">Transmembrane helix</keyword>
<proteinExistence type="inferred from homology"/>
<evidence type="ECO:0000256" key="2">
    <source>
        <dbReference type="ARBA" id="ARBA00009772"/>
    </source>
</evidence>
<reference evidence="8 9" key="1">
    <citation type="submission" date="2015-03" db="EMBL/GenBank/DDBJ databases">
        <authorList>
            <consortium name="Pathogen Informatics"/>
            <person name="Murphy D."/>
        </authorList>
    </citation>
    <scope>NUCLEOTIDE SEQUENCE [LARGE SCALE GENOMIC DNA]</scope>
    <source>
        <strain evidence="8 9">3400/83</strain>
    </source>
</reference>
<feature type="transmembrane region" description="Helical" evidence="7">
    <location>
        <begin position="49"/>
        <end position="66"/>
    </location>
</feature>
<feature type="transmembrane region" description="Helical" evidence="7">
    <location>
        <begin position="220"/>
        <end position="240"/>
    </location>
</feature>
<dbReference type="GO" id="GO:0006605">
    <property type="term" value="P:protein targeting"/>
    <property type="evidence" value="ECO:0007669"/>
    <property type="project" value="UniProtKB-UniRule"/>
</dbReference>
<comment type="subcellular location">
    <subcellularLocation>
        <location evidence="1 7">Cell membrane</location>
        <topology evidence="1 7">Multi-pass membrane protein</topology>
    </subcellularLocation>
</comment>
<dbReference type="RefSeq" id="WP_057644144.1">
    <property type="nucleotide sequence ID" value="NZ_CABMMF010000010.1"/>
</dbReference>
<dbReference type="EMBL" id="CGCB01000010">
    <property type="protein sequence ID" value="CFQ99633.1"/>
    <property type="molecule type" value="Genomic_DNA"/>
</dbReference>
<dbReference type="InterPro" id="IPR006304">
    <property type="entry name" value="T3SS_SpaR/YscT"/>
</dbReference>
<dbReference type="NCBIfam" id="TIGR01401">
    <property type="entry name" value="fliR_like_III"/>
    <property type="match status" value="1"/>
</dbReference>
<name>A0AAI9EP77_YERFR</name>
<dbReference type="Pfam" id="PF01311">
    <property type="entry name" value="Bac_export_1"/>
    <property type="match status" value="1"/>
</dbReference>
<gene>
    <name evidence="8" type="primary">ysaT</name>
    <name evidence="8" type="ORF">ERS008524_01982</name>
</gene>
<protein>
    <submittedName>
        <fullName evidence="8">Type III secretion apparatus protein</fullName>
    </submittedName>
</protein>
<keyword evidence="6 7" id="KW-0472">Membrane</keyword>
<evidence type="ECO:0000256" key="1">
    <source>
        <dbReference type="ARBA" id="ARBA00004651"/>
    </source>
</evidence>
<evidence type="ECO:0000256" key="3">
    <source>
        <dbReference type="ARBA" id="ARBA00022475"/>
    </source>
</evidence>
<dbReference type="InterPro" id="IPR002010">
    <property type="entry name" value="T3SS_IM_R"/>
</dbReference>
<evidence type="ECO:0000256" key="6">
    <source>
        <dbReference type="ARBA" id="ARBA00023136"/>
    </source>
</evidence>
<evidence type="ECO:0000313" key="9">
    <source>
        <dbReference type="Proteomes" id="UP000046784"/>
    </source>
</evidence>
<dbReference type="Proteomes" id="UP000046784">
    <property type="component" value="Unassembled WGS sequence"/>
</dbReference>
<sequence length="266" mass="29477">MSAEALGFYVSFYSAFQIGLLKLVLAWVRIAPVFFFLPFLSAKLLNSGIIKNCVAVFLALGLWPFFSAHEIDWEETFLSELILYELTVGLILAFILSLPFFIANIIGELIDNQRGATISDTIDPANGVESSEMSVLVSYIIVMIFLAQGGMLLLAQTFAESYRLLPFAAGFTHFDSLPLGRWLNQLVVQGIILAAPILVTLFITEVALGLYSRFCPQLNAFSLSLTIKSVIAFMVFLLYFQNEVPSILVNMISLSPLYDIFGVAQQ</sequence>
<organism evidence="8 9">
    <name type="scientific">Yersinia frederiksenii</name>
    <dbReference type="NCBI Taxonomy" id="29484"/>
    <lineage>
        <taxon>Bacteria</taxon>
        <taxon>Pseudomonadati</taxon>
        <taxon>Pseudomonadota</taxon>
        <taxon>Gammaproteobacteria</taxon>
        <taxon>Enterobacterales</taxon>
        <taxon>Yersiniaceae</taxon>
        <taxon>Yersinia</taxon>
    </lineage>
</organism>
<dbReference type="AlphaFoldDB" id="A0AAI9EP77"/>
<evidence type="ECO:0000313" key="8">
    <source>
        <dbReference type="EMBL" id="CFQ99633.1"/>
    </source>
</evidence>
<evidence type="ECO:0000256" key="4">
    <source>
        <dbReference type="ARBA" id="ARBA00022692"/>
    </source>
</evidence>
<dbReference type="PRINTS" id="PR00953">
    <property type="entry name" value="TYPE3IMRPROT"/>
</dbReference>
<keyword evidence="3 7" id="KW-1003">Cell membrane</keyword>
<comment type="caution">
    <text evidence="8">The sequence shown here is derived from an EMBL/GenBank/DDBJ whole genome shotgun (WGS) entry which is preliminary data.</text>
</comment>
<feature type="transmembrane region" description="Helical" evidence="7">
    <location>
        <begin position="136"/>
        <end position="159"/>
    </location>
</feature>
<feature type="transmembrane region" description="Helical" evidence="7">
    <location>
        <begin position="12"/>
        <end position="37"/>
    </location>
</feature>